<dbReference type="GO" id="GO:0016020">
    <property type="term" value="C:membrane"/>
    <property type="evidence" value="ECO:0007669"/>
    <property type="project" value="UniProtKB-SubCell"/>
</dbReference>
<dbReference type="AlphaFoldDB" id="A0A2Z5FZE7"/>
<comment type="similarity">
    <text evidence="2">Belongs to the TMEM175 family.</text>
</comment>
<evidence type="ECO:0000256" key="6">
    <source>
        <dbReference type="ARBA" id="ARBA00022826"/>
    </source>
</evidence>
<dbReference type="PANTHER" id="PTHR31462">
    <property type="entry name" value="ENDOSOMAL/LYSOSOMAL POTASSIUM CHANNEL TMEM175"/>
    <property type="match status" value="1"/>
</dbReference>
<keyword evidence="4" id="KW-0633">Potassium transport</keyword>
<keyword evidence="6" id="KW-0631">Potassium channel</keyword>
<evidence type="ECO:0000256" key="12">
    <source>
        <dbReference type="ARBA" id="ARBA00034430"/>
    </source>
</evidence>
<protein>
    <submittedName>
        <fullName evidence="14">Integral membrane protein</fullName>
    </submittedName>
</protein>
<feature type="transmembrane region" description="Helical" evidence="13">
    <location>
        <begin position="12"/>
        <end position="32"/>
    </location>
</feature>
<reference evidence="14 15" key="1">
    <citation type="journal article" date="2018" name="Front. Microbiol.">
        <title>Hydrolytic Capabilities as a Key to Environmental Success: Chitinolytic and Cellulolytic Acidobacteria From Acidic Sub-arctic Soils and Boreal Peatlands.</title>
        <authorList>
            <person name="Belova S.E."/>
            <person name="Ravin N.V."/>
            <person name="Pankratov T.A."/>
            <person name="Rakitin A.L."/>
            <person name="Ivanova A.A."/>
            <person name="Beletsky A.V."/>
            <person name="Mardanov A.V."/>
            <person name="Sinninghe Damste J.S."/>
            <person name="Dedysh S.N."/>
        </authorList>
    </citation>
    <scope>NUCLEOTIDE SEQUENCE [LARGE SCALE GENOMIC DNA]</scope>
    <source>
        <strain evidence="14 15">SBC82</strain>
    </source>
</reference>
<keyword evidence="15" id="KW-1185">Reference proteome</keyword>
<keyword evidence="10 13" id="KW-0472">Membrane</keyword>
<organism evidence="14 15">
    <name type="scientific">Acidisarcina polymorpha</name>
    <dbReference type="NCBI Taxonomy" id="2211140"/>
    <lineage>
        <taxon>Bacteria</taxon>
        <taxon>Pseudomonadati</taxon>
        <taxon>Acidobacteriota</taxon>
        <taxon>Terriglobia</taxon>
        <taxon>Terriglobales</taxon>
        <taxon>Acidobacteriaceae</taxon>
        <taxon>Acidisarcina</taxon>
    </lineage>
</organism>
<evidence type="ECO:0000313" key="15">
    <source>
        <dbReference type="Proteomes" id="UP000253606"/>
    </source>
</evidence>
<feature type="transmembrane region" description="Helical" evidence="13">
    <location>
        <begin position="113"/>
        <end position="135"/>
    </location>
</feature>
<keyword evidence="8 13" id="KW-1133">Transmembrane helix</keyword>
<feature type="transmembrane region" description="Helical" evidence="13">
    <location>
        <begin position="44"/>
        <end position="63"/>
    </location>
</feature>
<dbReference type="PANTHER" id="PTHR31462:SF5">
    <property type="entry name" value="ENDOSOMAL_LYSOSOMAL PROTON CHANNEL TMEM175"/>
    <property type="match status" value="1"/>
</dbReference>
<proteinExistence type="inferred from homology"/>
<keyword evidence="5 13" id="KW-0812">Transmembrane</keyword>
<evidence type="ECO:0000256" key="3">
    <source>
        <dbReference type="ARBA" id="ARBA00022448"/>
    </source>
</evidence>
<feature type="transmembrane region" description="Helical" evidence="13">
    <location>
        <begin position="156"/>
        <end position="184"/>
    </location>
</feature>
<gene>
    <name evidence="14" type="ORF">ACPOL_2949</name>
</gene>
<comment type="subcellular location">
    <subcellularLocation>
        <location evidence="1">Membrane</location>
        <topology evidence="1">Multi-pass membrane protein</topology>
    </subcellularLocation>
</comment>
<name>A0A2Z5FZE7_9BACT</name>
<dbReference type="GO" id="GO:0015252">
    <property type="term" value="F:proton channel activity"/>
    <property type="evidence" value="ECO:0007669"/>
    <property type="project" value="InterPro"/>
</dbReference>
<evidence type="ECO:0000313" key="14">
    <source>
        <dbReference type="EMBL" id="AXC12251.1"/>
    </source>
</evidence>
<evidence type="ECO:0000256" key="7">
    <source>
        <dbReference type="ARBA" id="ARBA00022958"/>
    </source>
</evidence>
<comment type="catalytic activity">
    <reaction evidence="12">
        <text>K(+)(in) = K(+)(out)</text>
        <dbReference type="Rhea" id="RHEA:29463"/>
        <dbReference type="ChEBI" id="CHEBI:29103"/>
    </reaction>
</comment>
<dbReference type="RefSeq" id="WP_114207515.1">
    <property type="nucleotide sequence ID" value="NZ_CP030840.1"/>
</dbReference>
<evidence type="ECO:0000256" key="4">
    <source>
        <dbReference type="ARBA" id="ARBA00022538"/>
    </source>
</evidence>
<evidence type="ECO:0000256" key="2">
    <source>
        <dbReference type="ARBA" id="ARBA00006920"/>
    </source>
</evidence>
<dbReference type="EMBL" id="CP030840">
    <property type="protein sequence ID" value="AXC12251.1"/>
    <property type="molecule type" value="Genomic_DNA"/>
</dbReference>
<keyword evidence="9" id="KW-0406">Ion transport</keyword>
<sequence length="199" mass="22133">MSEKTPTPARLEAFSDGVIAVIITVMVLEIRVPHADGLEGLRALTPGLAVYLMSFGFTGIYWLNHQHVIRRTERAGHSLQIANLGFLFCLSLLPLSTAYVVDKQLSGFAVSVYASSLLIVAFSFMWVRLALHGILRGRDEVTDEDQRGLRNHVISIFLYLGSAGIALFFPRLVLCFIALLTFVWTLPNLSLSQIKKQRS</sequence>
<evidence type="ECO:0000256" key="1">
    <source>
        <dbReference type="ARBA" id="ARBA00004141"/>
    </source>
</evidence>
<keyword evidence="7" id="KW-0630">Potassium</keyword>
<evidence type="ECO:0000256" key="9">
    <source>
        <dbReference type="ARBA" id="ARBA00023065"/>
    </source>
</evidence>
<dbReference type="Pfam" id="PF06736">
    <property type="entry name" value="TMEM175"/>
    <property type="match status" value="1"/>
</dbReference>
<keyword evidence="11" id="KW-0407">Ion channel</keyword>
<evidence type="ECO:0000256" key="10">
    <source>
        <dbReference type="ARBA" id="ARBA00023136"/>
    </source>
</evidence>
<evidence type="ECO:0000256" key="8">
    <source>
        <dbReference type="ARBA" id="ARBA00022989"/>
    </source>
</evidence>
<dbReference type="Proteomes" id="UP000253606">
    <property type="component" value="Chromosome"/>
</dbReference>
<evidence type="ECO:0000256" key="11">
    <source>
        <dbReference type="ARBA" id="ARBA00023303"/>
    </source>
</evidence>
<dbReference type="KEGG" id="abas:ACPOL_2949"/>
<dbReference type="GO" id="GO:0005267">
    <property type="term" value="F:potassium channel activity"/>
    <property type="evidence" value="ECO:0007669"/>
    <property type="project" value="UniProtKB-KW"/>
</dbReference>
<evidence type="ECO:0000256" key="5">
    <source>
        <dbReference type="ARBA" id="ARBA00022692"/>
    </source>
</evidence>
<dbReference type="InterPro" id="IPR010617">
    <property type="entry name" value="TMEM175-like"/>
</dbReference>
<dbReference type="OrthoDB" id="7626281at2"/>
<feature type="transmembrane region" description="Helical" evidence="13">
    <location>
        <begin position="84"/>
        <end position="101"/>
    </location>
</feature>
<accession>A0A2Z5FZE7</accession>
<keyword evidence="3" id="KW-0813">Transport</keyword>
<evidence type="ECO:0000256" key="13">
    <source>
        <dbReference type="SAM" id="Phobius"/>
    </source>
</evidence>